<accession>A0A757UG36</accession>
<proteinExistence type="predicted"/>
<dbReference type="AlphaFoldDB" id="A0A757UG36"/>
<sequence length="58" mass="6366">MSILITLIPEPDATRYGEYNIAAGLASPPQCSAYRNADYDKETMDAVTINISQTKCCH</sequence>
<evidence type="ECO:0000313" key="1">
    <source>
        <dbReference type="EMBL" id="HAF4908186.1"/>
    </source>
</evidence>
<comment type="caution">
    <text evidence="2">The sequence shown here is derived from an EMBL/GenBank/DDBJ whole genome shotgun (WGS) entry which is preliminary data.</text>
</comment>
<reference evidence="2" key="1">
    <citation type="journal article" date="2018" name="Genome Biol.">
        <title>SKESA: strategic k-mer extension for scrupulous assemblies.</title>
        <authorList>
            <person name="Souvorov A."/>
            <person name="Agarwala R."/>
            <person name="Lipman D.J."/>
        </authorList>
    </citation>
    <scope>NUCLEOTIDE SEQUENCE</scope>
    <source>
        <strain evidence="1">MA.CK_00/00004026</strain>
        <strain evidence="2">MA.CK_99/00005798</strain>
    </source>
</reference>
<dbReference type="RefSeq" id="WP_157725487.1">
    <property type="nucleotide sequence ID" value="NZ_MYLC01000020.1"/>
</dbReference>
<gene>
    <name evidence="1" type="ORF">G8N96_004258</name>
    <name evidence="2" type="ORF">G8T55_000397</name>
</gene>
<protein>
    <submittedName>
        <fullName evidence="2">Uncharacterized protein</fullName>
    </submittedName>
</protein>
<dbReference type="EMBL" id="DAAXFX010000001">
    <property type="protein sequence ID" value="HAG0869041.1"/>
    <property type="molecule type" value="Genomic_DNA"/>
</dbReference>
<name>A0A757UG36_SALER</name>
<dbReference type="EMBL" id="DAAVIG010000019">
    <property type="protein sequence ID" value="HAF4908186.1"/>
    <property type="molecule type" value="Genomic_DNA"/>
</dbReference>
<evidence type="ECO:0000313" key="2">
    <source>
        <dbReference type="EMBL" id="HAG0869041.1"/>
    </source>
</evidence>
<organism evidence="2">
    <name type="scientific">Salmonella enterica</name>
    <name type="common">Salmonella choleraesuis</name>
    <dbReference type="NCBI Taxonomy" id="28901"/>
    <lineage>
        <taxon>Bacteria</taxon>
        <taxon>Pseudomonadati</taxon>
        <taxon>Pseudomonadota</taxon>
        <taxon>Gammaproteobacteria</taxon>
        <taxon>Enterobacterales</taxon>
        <taxon>Enterobacteriaceae</taxon>
        <taxon>Salmonella</taxon>
    </lineage>
</organism>
<reference evidence="2" key="2">
    <citation type="submission" date="2020-02" db="EMBL/GenBank/DDBJ databases">
        <authorList>
            <consortium name="NCBI Pathogen Detection Project"/>
        </authorList>
    </citation>
    <scope>NUCLEOTIDE SEQUENCE</scope>
    <source>
        <strain evidence="1">MA.CK_00/00004026</strain>
        <strain evidence="2">MA.CK_99/00005798</strain>
    </source>
</reference>